<dbReference type="HOGENOM" id="CLU_3198975_0_0_9"/>
<name>G7WAX4_DESOD</name>
<evidence type="ECO:0000313" key="2">
    <source>
        <dbReference type="Proteomes" id="UP000006346"/>
    </source>
</evidence>
<organism evidence="1 2">
    <name type="scientific">Desulfosporosinus orientis (strain ATCC 19365 / DSM 765 / NCIMB 8382 / VKM B-1628 / Singapore I)</name>
    <name type="common">Desulfotomaculum orientis</name>
    <dbReference type="NCBI Taxonomy" id="768706"/>
    <lineage>
        <taxon>Bacteria</taxon>
        <taxon>Bacillati</taxon>
        <taxon>Bacillota</taxon>
        <taxon>Clostridia</taxon>
        <taxon>Eubacteriales</taxon>
        <taxon>Desulfitobacteriaceae</taxon>
        <taxon>Desulfosporosinus</taxon>
    </lineage>
</organism>
<reference evidence="1 2" key="2">
    <citation type="journal article" date="2012" name="J. Bacteriol.">
        <title>Complete genome sequences of Desulfosporosinus orientis DSM765T, Desulfosporosinus youngiae DSM17734T, Desulfosporosinus meridiei DSM13257T, and Desulfosporosinus acidiphilus DSM22704T.</title>
        <authorList>
            <person name="Pester M."/>
            <person name="Brambilla E."/>
            <person name="Alazard D."/>
            <person name="Rattei T."/>
            <person name="Weinmaier T."/>
            <person name="Han J."/>
            <person name="Lucas S."/>
            <person name="Lapidus A."/>
            <person name="Cheng J.F."/>
            <person name="Goodwin L."/>
            <person name="Pitluck S."/>
            <person name="Peters L."/>
            <person name="Ovchinnikova G."/>
            <person name="Teshima H."/>
            <person name="Detter J.C."/>
            <person name="Han C.S."/>
            <person name="Tapia R."/>
            <person name="Land M.L."/>
            <person name="Hauser L."/>
            <person name="Kyrpides N.C."/>
            <person name="Ivanova N.N."/>
            <person name="Pagani I."/>
            <person name="Huntmann M."/>
            <person name="Wei C.L."/>
            <person name="Davenport K.W."/>
            <person name="Daligault H."/>
            <person name="Chain P.S."/>
            <person name="Chen A."/>
            <person name="Mavromatis K."/>
            <person name="Markowitz V."/>
            <person name="Szeto E."/>
            <person name="Mikhailova N."/>
            <person name="Pati A."/>
            <person name="Wagner M."/>
            <person name="Woyke T."/>
            <person name="Ollivier B."/>
            <person name="Klenk H.P."/>
            <person name="Spring S."/>
            <person name="Loy A."/>
        </authorList>
    </citation>
    <scope>NUCLEOTIDE SEQUENCE [LARGE SCALE GENOMIC DNA]</scope>
    <source>
        <strain evidence="2">ATCC 19365 / DSM 765 / NCIMB 8382 / VKM B-1628</strain>
    </source>
</reference>
<protein>
    <submittedName>
        <fullName evidence="1">Uncharacterized protein</fullName>
    </submittedName>
</protein>
<dbReference type="EMBL" id="CP003108">
    <property type="protein sequence ID" value="AET67475.1"/>
    <property type="molecule type" value="Genomic_DNA"/>
</dbReference>
<dbReference type="KEGG" id="dor:Desor_1841"/>
<dbReference type="AlphaFoldDB" id="G7WAX4"/>
<proteinExistence type="predicted"/>
<dbReference type="PATRIC" id="fig|768706.3.peg.1853"/>
<gene>
    <name evidence="1" type="ordered locus">Desor_1841</name>
</gene>
<keyword evidence="2" id="KW-1185">Reference proteome</keyword>
<sequence length="45" mass="5065">MRNRGQPFADSHSHQVCINGAKELTKLAPADPEAYEKNKGLWIKN</sequence>
<accession>G7WAX4</accession>
<reference evidence="2" key="1">
    <citation type="submission" date="2011-11" db="EMBL/GenBank/DDBJ databases">
        <title>Complete sequence of Desulfosporosinus orientis DSM 765.</title>
        <authorList>
            <person name="Lucas S."/>
            <person name="Han J."/>
            <person name="Lapidus A."/>
            <person name="Cheng J.-F."/>
            <person name="Goodwin L."/>
            <person name="Pitluck S."/>
            <person name="Peters L."/>
            <person name="Ovchinnikova G."/>
            <person name="Teshima H."/>
            <person name="Detter J.C."/>
            <person name="Han C."/>
            <person name="Tapia R."/>
            <person name="Land M."/>
            <person name="Hauser L."/>
            <person name="Kyrpides N."/>
            <person name="Ivanova N."/>
            <person name="Pagani I."/>
            <person name="Pester M."/>
            <person name="Spring S."/>
            <person name="Ollivier B."/>
            <person name="Rattei T."/>
            <person name="Klenk H.-P."/>
            <person name="Wagner M."/>
            <person name="Loy A."/>
            <person name="Woyke T."/>
        </authorList>
    </citation>
    <scope>NUCLEOTIDE SEQUENCE [LARGE SCALE GENOMIC DNA]</scope>
    <source>
        <strain evidence="2">ATCC 19365 / DSM 765 / NCIMB 8382 / VKM B-1628</strain>
    </source>
</reference>
<evidence type="ECO:0000313" key="1">
    <source>
        <dbReference type="EMBL" id="AET67475.1"/>
    </source>
</evidence>
<dbReference type="Proteomes" id="UP000006346">
    <property type="component" value="Chromosome"/>
</dbReference>